<keyword evidence="6" id="KW-1185">Reference proteome</keyword>
<evidence type="ECO:0000256" key="1">
    <source>
        <dbReference type="ARBA" id="ARBA00009374"/>
    </source>
</evidence>
<feature type="zinc finger region" description="FLZ-type" evidence="3">
    <location>
        <begin position="83"/>
        <end position="130"/>
    </location>
</feature>
<feature type="domain" description="FLZ-type" evidence="4">
    <location>
        <begin position="83"/>
        <end position="130"/>
    </location>
</feature>
<dbReference type="Proteomes" id="UP000734854">
    <property type="component" value="Unassembled WGS sequence"/>
</dbReference>
<gene>
    <name evidence="5" type="ORF">ZIOFF_073919</name>
</gene>
<dbReference type="InterPro" id="IPR007650">
    <property type="entry name" value="Zf-FLZ_dom"/>
</dbReference>
<evidence type="ECO:0000313" key="6">
    <source>
        <dbReference type="Proteomes" id="UP000734854"/>
    </source>
</evidence>
<comment type="caution">
    <text evidence="5">The sequence shown here is derived from an EMBL/GenBank/DDBJ whole genome shotgun (WGS) entry which is preliminary data.</text>
</comment>
<protein>
    <recommendedName>
        <fullName evidence="4">FLZ-type domain-containing protein</fullName>
    </recommendedName>
</protein>
<accession>A0A8J5ESY9</accession>
<evidence type="ECO:0000313" key="5">
    <source>
        <dbReference type="EMBL" id="KAG6469214.1"/>
    </source>
</evidence>
<dbReference type="EMBL" id="JACMSC010000022">
    <property type="protein sequence ID" value="KAG6469214.1"/>
    <property type="molecule type" value="Genomic_DNA"/>
</dbReference>
<evidence type="ECO:0000256" key="3">
    <source>
        <dbReference type="PROSITE-ProRule" id="PRU01131"/>
    </source>
</evidence>
<dbReference type="PANTHER" id="PTHR47847:SF2">
    <property type="entry name" value="FCS-LIKE ZINC FINGER 17-RELATED"/>
    <property type="match status" value="1"/>
</dbReference>
<comment type="similarity">
    <text evidence="1">Belongs to the FLZ family.</text>
</comment>
<keyword evidence="2" id="KW-0479">Metal-binding</keyword>
<dbReference type="PANTHER" id="PTHR47847">
    <property type="entry name" value="FCS-LIKE ZINC FINGER 17"/>
    <property type="match status" value="1"/>
</dbReference>
<organism evidence="5 6">
    <name type="scientific">Zingiber officinale</name>
    <name type="common">Ginger</name>
    <name type="synonym">Amomum zingiber</name>
    <dbReference type="NCBI Taxonomy" id="94328"/>
    <lineage>
        <taxon>Eukaryota</taxon>
        <taxon>Viridiplantae</taxon>
        <taxon>Streptophyta</taxon>
        <taxon>Embryophyta</taxon>
        <taxon>Tracheophyta</taxon>
        <taxon>Spermatophyta</taxon>
        <taxon>Magnoliopsida</taxon>
        <taxon>Liliopsida</taxon>
        <taxon>Zingiberales</taxon>
        <taxon>Zingiberaceae</taxon>
        <taxon>Zingiber</taxon>
    </lineage>
</organism>
<evidence type="ECO:0000259" key="4">
    <source>
        <dbReference type="PROSITE" id="PS51795"/>
    </source>
</evidence>
<name>A0A8J5ESY9_ZINOF</name>
<evidence type="ECO:0000256" key="2">
    <source>
        <dbReference type="ARBA" id="ARBA00022723"/>
    </source>
</evidence>
<dbReference type="GO" id="GO:0046872">
    <property type="term" value="F:metal ion binding"/>
    <property type="evidence" value="ECO:0007669"/>
    <property type="project" value="UniProtKB-KW"/>
</dbReference>
<dbReference type="InterPro" id="IPR044181">
    <property type="entry name" value="FLZ17/18"/>
</dbReference>
<sequence length="164" mass="18754">MLPPRTQSIFHVGEEGWEATKPTAALASESRSGSRGAIERLEGLHIVIQHSTRRSNVVIKSSFYSCMPHHLLSLRATSATQIGFLKICFLCKTEVSPHEDVYMYSESRGDQGFCSEECRGHQILIDERKEMEVSSTRERLKATHHCCLRESGRRRRRRRILVEA</sequence>
<dbReference type="Pfam" id="PF04570">
    <property type="entry name" value="zf-FLZ"/>
    <property type="match status" value="1"/>
</dbReference>
<dbReference type="AlphaFoldDB" id="A0A8J5ESY9"/>
<reference evidence="5 6" key="1">
    <citation type="submission" date="2020-08" db="EMBL/GenBank/DDBJ databases">
        <title>Plant Genome Project.</title>
        <authorList>
            <person name="Zhang R.-G."/>
        </authorList>
    </citation>
    <scope>NUCLEOTIDE SEQUENCE [LARGE SCALE GENOMIC DNA]</scope>
    <source>
        <tissue evidence="5">Rhizome</tissue>
    </source>
</reference>
<dbReference type="PROSITE" id="PS51795">
    <property type="entry name" value="ZF_FLZ"/>
    <property type="match status" value="1"/>
</dbReference>
<proteinExistence type="inferred from homology"/>